<keyword evidence="2 6" id="KW-0808">Transferase</keyword>
<dbReference type="InterPro" id="IPR051486">
    <property type="entry name" value="Hcy_S-methyltransferase"/>
</dbReference>
<keyword evidence="4 5" id="KW-0862">Zinc</keyword>
<dbReference type="Pfam" id="PF02574">
    <property type="entry name" value="S-methyl_trans"/>
    <property type="match status" value="1"/>
</dbReference>
<dbReference type="PROSITE" id="PS50970">
    <property type="entry name" value="HCY"/>
    <property type="match status" value="1"/>
</dbReference>
<dbReference type="HOGENOM" id="CLU_004914_3_2_1"/>
<dbReference type="KEGG" id="cten:18249935"/>
<evidence type="ECO:0000256" key="3">
    <source>
        <dbReference type="ARBA" id="ARBA00022723"/>
    </source>
</evidence>
<reference evidence="8 9" key="1">
    <citation type="journal article" date="2011" name="Proc. Natl. Acad. Sci. U.S.A.">
        <title>Comparative genomics of xylose-fermenting fungi for enhanced biofuel production.</title>
        <authorList>
            <person name="Wohlbach D.J."/>
            <person name="Kuo A."/>
            <person name="Sato T.K."/>
            <person name="Potts K.M."/>
            <person name="Salamov A.A."/>
            <person name="LaButti K.M."/>
            <person name="Sun H."/>
            <person name="Clum A."/>
            <person name="Pangilinan J.L."/>
            <person name="Lindquist E.A."/>
            <person name="Lucas S."/>
            <person name="Lapidus A."/>
            <person name="Jin M."/>
            <person name="Gunawan C."/>
            <person name="Balan V."/>
            <person name="Dale B.E."/>
            <person name="Jeffries T.W."/>
            <person name="Zinkel R."/>
            <person name="Barry K.W."/>
            <person name="Grigoriev I.V."/>
            <person name="Gasch A.P."/>
        </authorList>
    </citation>
    <scope>NUCLEOTIDE SEQUENCE [LARGE SCALE GENOMIC DNA]</scope>
    <source>
        <strain evidence="9">ATCC 10573 / BCRC 21748 / CBS 615 / JCM 9827 / NBRC 10315 / NRRL Y-1498 / VKM Y-70</strain>
    </source>
</reference>
<feature type="binding site" evidence="6">
    <location>
        <position position="268"/>
    </location>
    <ligand>
        <name>Zn(2+)</name>
        <dbReference type="ChEBI" id="CHEBI:29105"/>
    </ligand>
</feature>
<dbReference type="OrthoDB" id="261426at2759"/>
<dbReference type="GO" id="GO:0008270">
    <property type="term" value="F:zinc ion binding"/>
    <property type="evidence" value="ECO:0007669"/>
    <property type="project" value="InterPro"/>
</dbReference>
<feature type="domain" description="Hcy-binding" evidence="7">
    <location>
        <begin position="1"/>
        <end position="283"/>
    </location>
</feature>
<gene>
    <name evidence="8" type="ORF">CANTEDRAFT_136088</name>
</gene>
<name>G3BB61_CANTC</name>
<evidence type="ECO:0000256" key="5">
    <source>
        <dbReference type="PIRSR" id="PIRSR037505-2"/>
    </source>
</evidence>
<keyword evidence="1 6" id="KW-0489">Methyltransferase</keyword>
<evidence type="ECO:0000313" key="9">
    <source>
        <dbReference type="Proteomes" id="UP000000707"/>
    </source>
</evidence>
<dbReference type="STRING" id="590646.G3BB61"/>
<evidence type="ECO:0000259" key="7">
    <source>
        <dbReference type="PROSITE" id="PS50970"/>
    </source>
</evidence>
<dbReference type="GO" id="GO:0033528">
    <property type="term" value="P:S-methylmethionine cycle"/>
    <property type="evidence" value="ECO:0007669"/>
    <property type="project" value="TreeGrafter"/>
</dbReference>
<organism evidence="9">
    <name type="scientific">Candida tenuis (strain ATCC 10573 / BCRC 21748 / CBS 615 / JCM 9827 / NBRC 10315 / NRRL Y-1498 / VKM Y-70)</name>
    <name type="common">Yeast</name>
    <name type="synonym">Yamadazyma tenuis</name>
    <dbReference type="NCBI Taxonomy" id="590646"/>
    <lineage>
        <taxon>Eukaryota</taxon>
        <taxon>Fungi</taxon>
        <taxon>Dikarya</taxon>
        <taxon>Ascomycota</taxon>
        <taxon>Saccharomycotina</taxon>
        <taxon>Pichiomycetes</taxon>
        <taxon>Debaryomycetaceae</taxon>
        <taxon>Yamadazyma</taxon>
    </lineage>
</organism>
<dbReference type="InterPro" id="IPR003726">
    <property type="entry name" value="HCY_dom"/>
</dbReference>
<dbReference type="EMBL" id="GL996527">
    <property type="protein sequence ID" value="EGV62147.1"/>
    <property type="molecule type" value="Genomic_DNA"/>
</dbReference>
<dbReference type="GeneID" id="18249935"/>
<evidence type="ECO:0000256" key="6">
    <source>
        <dbReference type="PROSITE-ProRule" id="PRU00333"/>
    </source>
</evidence>
<evidence type="ECO:0000256" key="2">
    <source>
        <dbReference type="ARBA" id="ARBA00022679"/>
    </source>
</evidence>
<evidence type="ECO:0000256" key="4">
    <source>
        <dbReference type="ARBA" id="ARBA00022833"/>
    </source>
</evidence>
<dbReference type="PANTHER" id="PTHR46015:SF1">
    <property type="entry name" value="HOMOCYSTEINE S-METHYLTRANSFERASE-LIKE ISOFORM 1"/>
    <property type="match status" value="1"/>
</dbReference>
<keyword evidence="3 5" id="KW-0479">Metal-binding</keyword>
<dbReference type="SUPFAM" id="SSF82282">
    <property type="entry name" value="Homocysteine S-methyltransferase"/>
    <property type="match status" value="1"/>
</dbReference>
<dbReference type="Proteomes" id="UP000000707">
    <property type="component" value="Unassembled WGS sequence"/>
</dbReference>
<proteinExistence type="predicted"/>
<dbReference type="GO" id="GO:0032259">
    <property type="term" value="P:methylation"/>
    <property type="evidence" value="ECO:0007669"/>
    <property type="project" value="UniProtKB-KW"/>
</dbReference>
<dbReference type="GO" id="GO:0009086">
    <property type="term" value="P:methionine biosynthetic process"/>
    <property type="evidence" value="ECO:0007669"/>
    <property type="project" value="InterPro"/>
</dbReference>
<dbReference type="GO" id="GO:0008898">
    <property type="term" value="F:S-adenosylmethionine-homocysteine S-methyltransferase activity"/>
    <property type="evidence" value="ECO:0007669"/>
    <property type="project" value="TreeGrafter"/>
</dbReference>
<protein>
    <submittedName>
        <fullName evidence="8">Homocysteine S-methyltransferase</fullName>
    </submittedName>
</protein>
<sequence length="296" mass="31739">MYVLDGALGIELDKLTPIRGTPLWAGHAVEESPDIVRQVHSRYIQAGCDIVSTATYQMSYQALRQTDHDDAGTTAAWKAAVDVVVQARDGAGVDRKILIAGTIGPYGCFVNDGSEYTGNYTDSPTAEWLAAHHRPLVEFLEKNGDVDVIAFETVPSAVELEAIVALDVQKPYWVSLCVNSSMDLVACAAVLRRCNSSLVAVGVNCVEYSKVSGYLEALSAVGVPLIAYPNYGYIYSQEDGYADLSDLGAWETAVAEWMKFDMWAIGGCCGTGAEEVSVVREAASRCQSAGFTPGIV</sequence>
<dbReference type="PANTHER" id="PTHR46015">
    <property type="entry name" value="ZGC:172121"/>
    <property type="match status" value="1"/>
</dbReference>
<dbReference type="eggNOG" id="KOG1579">
    <property type="taxonomic scope" value="Eukaryota"/>
</dbReference>
<accession>G3BB61</accession>
<dbReference type="AlphaFoldDB" id="G3BB61"/>
<comment type="cofactor">
    <cofactor evidence="5">
        <name>Zn(2+)</name>
        <dbReference type="ChEBI" id="CHEBI:29105"/>
    </cofactor>
    <text evidence="5">Binds 1 zinc ion per subunit.</text>
</comment>
<dbReference type="InterPro" id="IPR036589">
    <property type="entry name" value="HCY_dom_sf"/>
</dbReference>
<feature type="binding site" evidence="5 6">
    <location>
        <position position="205"/>
    </location>
    <ligand>
        <name>Zn(2+)</name>
        <dbReference type="ChEBI" id="CHEBI:29105"/>
    </ligand>
</feature>
<feature type="binding site" evidence="6">
    <location>
        <position position="269"/>
    </location>
    <ligand>
        <name>Zn(2+)</name>
        <dbReference type="ChEBI" id="CHEBI:29105"/>
    </ligand>
</feature>
<evidence type="ECO:0000313" key="8">
    <source>
        <dbReference type="EMBL" id="EGV62147.1"/>
    </source>
</evidence>
<dbReference type="Gene3D" id="3.20.20.330">
    <property type="entry name" value="Homocysteine-binding-like domain"/>
    <property type="match status" value="1"/>
</dbReference>
<keyword evidence="9" id="KW-1185">Reference proteome</keyword>
<evidence type="ECO:0000256" key="1">
    <source>
        <dbReference type="ARBA" id="ARBA00022603"/>
    </source>
</evidence>